<reference evidence="1" key="1">
    <citation type="journal article" date="2014" name="Front. Microbiol.">
        <title>High frequency of phylogenetically diverse reductive dehalogenase-homologous genes in deep subseafloor sedimentary metagenomes.</title>
        <authorList>
            <person name="Kawai M."/>
            <person name="Futagami T."/>
            <person name="Toyoda A."/>
            <person name="Takaki Y."/>
            <person name="Nishi S."/>
            <person name="Hori S."/>
            <person name="Arai W."/>
            <person name="Tsubouchi T."/>
            <person name="Morono Y."/>
            <person name="Uchiyama I."/>
            <person name="Ito T."/>
            <person name="Fujiyama A."/>
            <person name="Inagaki F."/>
            <person name="Takami H."/>
        </authorList>
    </citation>
    <scope>NUCLEOTIDE SEQUENCE</scope>
    <source>
        <strain evidence="1">Expedition CK06-06</strain>
    </source>
</reference>
<comment type="caution">
    <text evidence="1">The sequence shown here is derived from an EMBL/GenBank/DDBJ whole genome shotgun (WGS) entry which is preliminary data.</text>
</comment>
<evidence type="ECO:0000313" key="1">
    <source>
        <dbReference type="EMBL" id="GAG54456.1"/>
    </source>
</evidence>
<dbReference type="AlphaFoldDB" id="X1A2I3"/>
<protein>
    <submittedName>
        <fullName evidence="1">Uncharacterized protein</fullName>
    </submittedName>
</protein>
<name>X1A2I3_9ZZZZ</name>
<feature type="non-terminal residue" evidence="1">
    <location>
        <position position="1"/>
    </location>
</feature>
<organism evidence="1">
    <name type="scientific">marine sediment metagenome</name>
    <dbReference type="NCBI Taxonomy" id="412755"/>
    <lineage>
        <taxon>unclassified sequences</taxon>
        <taxon>metagenomes</taxon>
        <taxon>ecological metagenomes</taxon>
    </lineage>
</organism>
<sequence>DEIDEAMLRLKKNYADYKEVDTIAEDTVSKIALIYLDKDGKEADT</sequence>
<proteinExistence type="predicted"/>
<dbReference type="EMBL" id="BART01004538">
    <property type="protein sequence ID" value="GAG54456.1"/>
    <property type="molecule type" value="Genomic_DNA"/>
</dbReference>
<accession>X1A2I3</accession>
<gene>
    <name evidence="1" type="ORF">S01H4_11309</name>
</gene>